<dbReference type="GO" id="GO:0005524">
    <property type="term" value="F:ATP binding"/>
    <property type="evidence" value="ECO:0007669"/>
    <property type="project" value="UniProtKB-KW"/>
</dbReference>
<keyword evidence="6" id="KW-1185">Reference proteome</keyword>
<dbReference type="InterPro" id="IPR003439">
    <property type="entry name" value="ABC_transporter-like_ATP-bd"/>
</dbReference>
<dbReference type="Pfam" id="PF00005">
    <property type="entry name" value="ABC_tran"/>
    <property type="match status" value="2"/>
</dbReference>
<dbReference type="AlphaFoldDB" id="A0A1M4UUE9"/>
<feature type="domain" description="ABC transporter" evidence="4">
    <location>
        <begin position="6"/>
        <end position="242"/>
    </location>
</feature>
<evidence type="ECO:0000313" key="6">
    <source>
        <dbReference type="Proteomes" id="UP000184245"/>
    </source>
</evidence>
<dbReference type="InterPro" id="IPR050107">
    <property type="entry name" value="ABC_carbohydrate_import_ATPase"/>
</dbReference>
<sequence>MNREILRLQSITQRLYGNKVLSNIYFNLFEGEIHGIIGNNGAGKSTLARVIAGWQQEYEGVIFLENQKVSLTSAEMAMNMGIAMVPQDPDTISTMSIAEYIFTLRKEASKRVLLRRREMEGKTIKLLEGMGYPLPPGMAMGKLTRSQKKFMSIAKALTYNPKILIFDDTEIGMEPEDVNLFWGIIKKQCLNGISCIVISQNLPRLSEECGRITVLRGGRIAGTVKNGSCSEAHIMNLVLGTKDREAGKIPETHLGREILRLEDIRGIYLKKVSFSIAQGEILGLTGADDAGKEELGDILYGCKTCRSGNLYFCGQPVTVKDPQEAVRMGIGFVPEERDRFLLENQTVQDNLTFLQMQTAKNKFGYLKPSIAGYLAKDWCEKENISEFAKNTLNEVGGNVRQKLLLGRWQDKTLKLLLLNHPTNGMEQKERRKTLERILEYSKSGTAVLLITNDLQELVSLCHRVIVLKKGEISGELYKEELSEMAVTKLKLM</sequence>
<dbReference type="EMBL" id="FQVI01000003">
    <property type="protein sequence ID" value="SHE60314.1"/>
    <property type="molecule type" value="Genomic_DNA"/>
</dbReference>
<dbReference type="STRING" id="1122155.SAMN02745158_00987"/>
<feature type="domain" description="ABC transporter" evidence="4">
    <location>
        <begin position="259"/>
        <end position="489"/>
    </location>
</feature>
<name>A0A1M4UUE9_9CLOT</name>
<dbReference type="OrthoDB" id="2078674at2"/>
<gene>
    <name evidence="5" type="ORF">SAMN02745158_00987</name>
</gene>
<dbReference type="SUPFAM" id="SSF52540">
    <property type="entry name" value="P-loop containing nucleoside triphosphate hydrolases"/>
    <property type="match status" value="2"/>
</dbReference>
<organism evidence="5 6">
    <name type="scientific">Lactonifactor longoviformis DSM 17459</name>
    <dbReference type="NCBI Taxonomy" id="1122155"/>
    <lineage>
        <taxon>Bacteria</taxon>
        <taxon>Bacillati</taxon>
        <taxon>Bacillota</taxon>
        <taxon>Clostridia</taxon>
        <taxon>Eubacteriales</taxon>
        <taxon>Clostridiaceae</taxon>
        <taxon>Lactonifactor</taxon>
    </lineage>
</organism>
<dbReference type="PROSITE" id="PS50893">
    <property type="entry name" value="ABC_TRANSPORTER_2"/>
    <property type="match status" value="2"/>
</dbReference>
<dbReference type="PANTHER" id="PTHR43790:SF2">
    <property type="entry name" value="AUTOINDUCER 2 IMPORT ATP-BINDING PROTEIN LSRA"/>
    <property type="match status" value="1"/>
</dbReference>
<dbReference type="GO" id="GO:0016887">
    <property type="term" value="F:ATP hydrolysis activity"/>
    <property type="evidence" value="ECO:0007669"/>
    <property type="project" value="InterPro"/>
</dbReference>
<dbReference type="SMART" id="SM00382">
    <property type="entry name" value="AAA"/>
    <property type="match status" value="2"/>
</dbReference>
<dbReference type="InterPro" id="IPR003593">
    <property type="entry name" value="AAA+_ATPase"/>
</dbReference>
<protein>
    <submittedName>
        <fullName evidence="5">Ribose transport system ATP-binding protein</fullName>
    </submittedName>
</protein>
<keyword evidence="3 5" id="KW-0067">ATP-binding</keyword>
<evidence type="ECO:0000313" key="5">
    <source>
        <dbReference type="EMBL" id="SHE60314.1"/>
    </source>
</evidence>
<keyword evidence="2" id="KW-0547">Nucleotide-binding</keyword>
<evidence type="ECO:0000259" key="4">
    <source>
        <dbReference type="PROSITE" id="PS50893"/>
    </source>
</evidence>
<dbReference type="Gene3D" id="3.40.50.300">
    <property type="entry name" value="P-loop containing nucleotide triphosphate hydrolases"/>
    <property type="match status" value="2"/>
</dbReference>
<evidence type="ECO:0000256" key="3">
    <source>
        <dbReference type="ARBA" id="ARBA00022840"/>
    </source>
</evidence>
<accession>A0A1M4UUE9</accession>
<dbReference type="RefSeq" id="WP_072849503.1">
    <property type="nucleotide sequence ID" value="NZ_FQVI01000003.1"/>
</dbReference>
<dbReference type="PANTHER" id="PTHR43790">
    <property type="entry name" value="CARBOHYDRATE TRANSPORT ATP-BINDING PROTEIN MG119-RELATED"/>
    <property type="match status" value="1"/>
</dbReference>
<dbReference type="Proteomes" id="UP000184245">
    <property type="component" value="Unassembled WGS sequence"/>
</dbReference>
<comment type="similarity">
    <text evidence="1">Belongs to the ABC transporter superfamily. AI-2 autoinducer porter (TC 3.A.1.2.8) family.</text>
</comment>
<reference evidence="5 6" key="1">
    <citation type="submission" date="2016-11" db="EMBL/GenBank/DDBJ databases">
        <authorList>
            <person name="Jaros S."/>
            <person name="Januszkiewicz K."/>
            <person name="Wedrychowicz H."/>
        </authorList>
    </citation>
    <scope>NUCLEOTIDE SEQUENCE [LARGE SCALE GENOMIC DNA]</scope>
    <source>
        <strain evidence="5 6">DSM 17459</strain>
    </source>
</reference>
<evidence type="ECO:0000256" key="1">
    <source>
        <dbReference type="ARBA" id="ARBA00009404"/>
    </source>
</evidence>
<dbReference type="InterPro" id="IPR027417">
    <property type="entry name" value="P-loop_NTPase"/>
</dbReference>
<proteinExistence type="inferred from homology"/>
<evidence type="ECO:0000256" key="2">
    <source>
        <dbReference type="ARBA" id="ARBA00022741"/>
    </source>
</evidence>